<reference evidence="2" key="1">
    <citation type="journal article" date="2023" name="Front. Plant Sci.">
        <title>Chromosomal-level genome assembly of Melastoma candidum provides insights into trichome evolution.</title>
        <authorList>
            <person name="Zhong Y."/>
            <person name="Wu W."/>
            <person name="Sun C."/>
            <person name="Zou P."/>
            <person name="Liu Y."/>
            <person name="Dai S."/>
            <person name="Zhou R."/>
        </authorList>
    </citation>
    <scope>NUCLEOTIDE SEQUENCE [LARGE SCALE GENOMIC DNA]</scope>
</reference>
<proteinExistence type="predicted"/>
<accession>A0ACB9P5E5</accession>
<organism evidence="1 2">
    <name type="scientific">Melastoma candidum</name>
    <dbReference type="NCBI Taxonomy" id="119954"/>
    <lineage>
        <taxon>Eukaryota</taxon>
        <taxon>Viridiplantae</taxon>
        <taxon>Streptophyta</taxon>
        <taxon>Embryophyta</taxon>
        <taxon>Tracheophyta</taxon>
        <taxon>Spermatophyta</taxon>
        <taxon>Magnoliopsida</taxon>
        <taxon>eudicotyledons</taxon>
        <taxon>Gunneridae</taxon>
        <taxon>Pentapetalae</taxon>
        <taxon>rosids</taxon>
        <taxon>malvids</taxon>
        <taxon>Myrtales</taxon>
        <taxon>Melastomataceae</taxon>
        <taxon>Melastomatoideae</taxon>
        <taxon>Melastomateae</taxon>
        <taxon>Melastoma</taxon>
    </lineage>
</organism>
<name>A0ACB9P5E5_9MYRT</name>
<evidence type="ECO:0000313" key="2">
    <source>
        <dbReference type="Proteomes" id="UP001057402"/>
    </source>
</evidence>
<comment type="caution">
    <text evidence="1">The sequence shown here is derived from an EMBL/GenBank/DDBJ whole genome shotgun (WGS) entry which is preliminary data.</text>
</comment>
<sequence>MQSSIASALCESGIALCSATVRDLARLAEDDDDGAILVEDCRVGNDMRRIALDALFPRPRKNSEDQIGFTTTSFLHREVLFAVLGMGRGGLTRCLRKKGSSPSIVRGLNVTLFLPCHPHMLQLHRC</sequence>
<protein>
    <submittedName>
        <fullName evidence="1">Uncharacterized protein</fullName>
    </submittedName>
</protein>
<evidence type="ECO:0000313" key="1">
    <source>
        <dbReference type="EMBL" id="KAI4341855.1"/>
    </source>
</evidence>
<keyword evidence="2" id="KW-1185">Reference proteome</keyword>
<dbReference type="Proteomes" id="UP001057402">
    <property type="component" value="Chromosome 7"/>
</dbReference>
<dbReference type="EMBL" id="CM042886">
    <property type="protein sequence ID" value="KAI4341855.1"/>
    <property type="molecule type" value="Genomic_DNA"/>
</dbReference>
<gene>
    <name evidence="1" type="ORF">MLD38_026529</name>
</gene>